<dbReference type="KEGG" id="dsl:Dacsa_2283"/>
<protein>
    <submittedName>
        <fullName evidence="6">Lignostilbene-alpha,beta-dioxygenase-like enzyme</fullName>
    </submittedName>
</protein>
<dbReference type="STRING" id="13035.Dacsa_2283"/>
<feature type="binding site" evidence="5">
    <location>
        <position position="305"/>
    </location>
    <ligand>
        <name>Fe cation</name>
        <dbReference type="ChEBI" id="CHEBI:24875"/>
        <note>catalytic</note>
    </ligand>
</feature>
<dbReference type="PATRIC" id="fig|13035.3.peg.2590"/>
<dbReference type="PANTHER" id="PTHR10543:SF89">
    <property type="entry name" value="CAROTENOID 9,10(9',10')-CLEAVAGE DIOXYGENASE 1"/>
    <property type="match status" value="1"/>
</dbReference>
<evidence type="ECO:0000256" key="3">
    <source>
        <dbReference type="ARBA" id="ARBA00023002"/>
    </source>
</evidence>
<comment type="cofactor">
    <cofactor evidence="5">
        <name>Fe(2+)</name>
        <dbReference type="ChEBI" id="CHEBI:29033"/>
    </cofactor>
    <text evidence="5">Binds 1 Fe(2+) ion per subunit.</text>
</comment>
<comment type="similarity">
    <text evidence="1">Belongs to the carotenoid oxygenase family.</text>
</comment>
<keyword evidence="2 5" id="KW-0479">Metal-binding</keyword>
<dbReference type="Pfam" id="PF03055">
    <property type="entry name" value="RPE65"/>
    <property type="match status" value="1"/>
</dbReference>
<organism evidence="6 7">
    <name type="scientific">Dactylococcopsis salina (strain PCC 8305)</name>
    <name type="common">Myxobactron salinum</name>
    <dbReference type="NCBI Taxonomy" id="13035"/>
    <lineage>
        <taxon>Bacteria</taxon>
        <taxon>Bacillati</taxon>
        <taxon>Cyanobacteriota</taxon>
        <taxon>Cyanophyceae</taxon>
        <taxon>Nodosilineales</taxon>
        <taxon>Cymatolegaceae</taxon>
        <taxon>Dactylococcopsis</taxon>
    </lineage>
</organism>
<evidence type="ECO:0000256" key="2">
    <source>
        <dbReference type="ARBA" id="ARBA00022723"/>
    </source>
</evidence>
<dbReference type="OrthoDB" id="6636843at2"/>
<dbReference type="InterPro" id="IPR011048">
    <property type="entry name" value="Haem_d1_sf"/>
</dbReference>
<keyword evidence="3" id="KW-0560">Oxidoreductase</keyword>
<evidence type="ECO:0000256" key="5">
    <source>
        <dbReference type="PIRSR" id="PIRSR604294-1"/>
    </source>
</evidence>
<reference evidence="6" key="1">
    <citation type="submission" date="2012-04" db="EMBL/GenBank/DDBJ databases">
        <title>Finished genome of Dactylococcopsis salina PCC 8305.</title>
        <authorList>
            <consortium name="US DOE Joint Genome Institute"/>
            <person name="Gugger M."/>
            <person name="Coursin T."/>
            <person name="Rippka R."/>
            <person name="Tandeau De Marsac N."/>
            <person name="Huntemann M."/>
            <person name="Wei C.-L."/>
            <person name="Han J."/>
            <person name="Detter J.C."/>
            <person name="Han C."/>
            <person name="Tapia R."/>
            <person name="Daligault H."/>
            <person name="Chen A."/>
            <person name="Krypides N."/>
            <person name="Mavromatis K."/>
            <person name="Markowitz V."/>
            <person name="Szeto E."/>
            <person name="Ivanova N."/>
            <person name="Ovchinnikova G."/>
            <person name="Pagani I."/>
            <person name="Pati A."/>
            <person name="Goodwin L."/>
            <person name="Peters L."/>
            <person name="Pitluck S."/>
            <person name="Woyke T."/>
            <person name="Kerfeld C."/>
        </authorList>
    </citation>
    <scope>NUCLEOTIDE SEQUENCE [LARGE SCALE GENOMIC DNA]</scope>
    <source>
        <strain evidence="6">PCC 8305</strain>
    </source>
</reference>
<dbReference type="Proteomes" id="UP000010482">
    <property type="component" value="Chromosome"/>
</dbReference>
<accession>K9YWK5</accession>
<dbReference type="GO" id="GO:0016121">
    <property type="term" value="P:carotene catabolic process"/>
    <property type="evidence" value="ECO:0007669"/>
    <property type="project" value="TreeGrafter"/>
</dbReference>
<keyword evidence="4 5" id="KW-0408">Iron</keyword>
<keyword evidence="7" id="KW-1185">Reference proteome</keyword>
<evidence type="ECO:0000313" key="7">
    <source>
        <dbReference type="Proteomes" id="UP000010482"/>
    </source>
</evidence>
<feature type="binding site" evidence="5">
    <location>
        <position position="181"/>
    </location>
    <ligand>
        <name>Fe cation</name>
        <dbReference type="ChEBI" id="CHEBI:24875"/>
        <note>catalytic</note>
    </ligand>
</feature>
<gene>
    <name evidence="6" type="ORF">Dacsa_2283</name>
</gene>
<evidence type="ECO:0000256" key="4">
    <source>
        <dbReference type="ARBA" id="ARBA00023004"/>
    </source>
</evidence>
<evidence type="ECO:0000313" key="6">
    <source>
        <dbReference type="EMBL" id="AFZ50897.1"/>
    </source>
</evidence>
<dbReference type="InterPro" id="IPR004294">
    <property type="entry name" value="Carotenoid_Oase"/>
</dbReference>
<sequence length="494" mass="56520">MTSLTSKPTSEQPYSKQYWRQGYQSQRQEESYDLEILSGSVPKALTGTLFRNGPGLLDIHGIPIQHPFDGDGMICKFSFKEGNVHFQNRFVRTEGFLKEQEAGTILYRNVFGTQKPGGWLKNAFDFKQKNIANTNITYWGDKLLALWEGGLPHRLNPDTLETIGIEQLDGILGEGEAFSAHPWVEPESVINDHQPCLINFYIEPGLSTTIHIYEFDPDFNLLRKQSYPVPGFAFVHDFAITPHYYIFFQNPVKFNPIPFVFGLRGAAECIKFKPEENTRIWVIPRDKNSGETVKELEVNAGFIFHHGNAFEVKNKQICVDSICYADFPEVDADSDFRDVDFEALSPGQLWRFTLDLETATVAKKIIEPRCCEFPFVHPKKVGQPYRYLFMGTAHQARGNAPLQAILKYDWEKEERLVWSAAPNGFVSEPIFVPKPDGNDEDDGWVLTLVYQGEKHRSELVILEGKTLEETARLGLRYHIPYGLHGSWVDYSHFH</sequence>
<proteinExistence type="inferred from homology"/>
<name>K9YWK5_DACS8</name>
<dbReference type="GO" id="GO:0046872">
    <property type="term" value="F:metal ion binding"/>
    <property type="evidence" value="ECO:0007669"/>
    <property type="project" value="UniProtKB-KW"/>
</dbReference>
<dbReference type="RefSeq" id="WP_015229889.1">
    <property type="nucleotide sequence ID" value="NC_019780.1"/>
</dbReference>
<feature type="binding site" evidence="5">
    <location>
        <position position="484"/>
    </location>
    <ligand>
        <name>Fe cation</name>
        <dbReference type="ChEBI" id="CHEBI:24875"/>
        <note>catalytic</note>
    </ligand>
</feature>
<dbReference type="AlphaFoldDB" id="K9YWK5"/>
<dbReference type="SUPFAM" id="SSF51004">
    <property type="entry name" value="C-terminal (heme d1) domain of cytochrome cd1-nitrite reductase"/>
    <property type="match status" value="1"/>
</dbReference>
<evidence type="ECO:0000256" key="1">
    <source>
        <dbReference type="ARBA" id="ARBA00006787"/>
    </source>
</evidence>
<dbReference type="PANTHER" id="PTHR10543">
    <property type="entry name" value="BETA-CAROTENE DIOXYGENASE"/>
    <property type="match status" value="1"/>
</dbReference>
<dbReference type="HOGENOM" id="CLU_016472_6_3_3"/>
<dbReference type="eggNOG" id="COG3670">
    <property type="taxonomic scope" value="Bacteria"/>
</dbReference>
<feature type="binding site" evidence="5">
    <location>
        <position position="236"/>
    </location>
    <ligand>
        <name>Fe cation</name>
        <dbReference type="ChEBI" id="CHEBI:24875"/>
        <note>catalytic</note>
    </ligand>
</feature>
<dbReference type="GO" id="GO:0010436">
    <property type="term" value="F:carotenoid dioxygenase activity"/>
    <property type="evidence" value="ECO:0007669"/>
    <property type="project" value="TreeGrafter"/>
</dbReference>
<dbReference type="EMBL" id="CP003944">
    <property type="protein sequence ID" value="AFZ50897.1"/>
    <property type="molecule type" value="Genomic_DNA"/>
</dbReference>